<keyword evidence="11" id="KW-0175">Coiled coil</keyword>
<keyword evidence="5 9" id="KW-0067">ATP-binding</keyword>
<dbReference type="Gene3D" id="3.40.50.620">
    <property type="entry name" value="HUPs"/>
    <property type="match status" value="1"/>
</dbReference>
<dbReference type="PANTHER" id="PTHR43284:SF1">
    <property type="entry name" value="ASPARAGINE SYNTHETASE"/>
    <property type="match status" value="1"/>
</dbReference>
<comment type="similarity">
    <text evidence="2">Belongs to the asparagine synthetase family.</text>
</comment>
<dbReference type="RefSeq" id="WP_002715860.1">
    <property type="nucleotide sequence ID" value="NZ_UFSI01000001.1"/>
</dbReference>
<keyword evidence="4 9" id="KW-0547">Nucleotide-binding</keyword>
<dbReference type="InterPro" id="IPR017932">
    <property type="entry name" value="GATase_2_dom"/>
</dbReference>
<reference evidence="13 14" key="1">
    <citation type="submission" date="2018-06" db="EMBL/GenBank/DDBJ databases">
        <authorList>
            <consortium name="Pathogen Informatics"/>
            <person name="Doyle S."/>
        </authorList>
    </citation>
    <scope>NUCLEOTIDE SEQUENCE [LARGE SCALE GENOMIC DNA]</scope>
    <source>
        <strain evidence="13 14">NCTC12722</strain>
    </source>
</reference>
<dbReference type="Gene3D" id="3.60.20.10">
    <property type="entry name" value="Glutamine Phosphoribosylpyrophosphate, subunit 1, domain 1"/>
    <property type="match status" value="1"/>
</dbReference>
<keyword evidence="6 8" id="KW-0315">Glutamine amidotransferase</keyword>
<proteinExistence type="inferred from homology"/>
<feature type="binding site" evidence="9">
    <location>
        <position position="309"/>
    </location>
    <ligand>
        <name>ATP</name>
        <dbReference type="ChEBI" id="CHEBI:30616"/>
    </ligand>
</feature>
<dbReference type="EC" id="6.3.5.4" evidence="3"/>
<evidence type="ECO:0000259" key="12">
    <source>
        <dbReference type="PROSITE" id="PS51278"/>
    </source>
</evidence>
<gene>
    <name evidence="13" type="primary">asnB</name>
    <name evidence="13" type="ORF">NCTC12722_02240</name>
</gene>
<evidence type="ECO:0000256" key="4">
    <source>
        <dbReference type="ARBA" id="ARBA00022741"/>
    </source>
</evidence>
<evidence type="ECO:0000256" key="6">
    <source>
        <dbReference type="ARBA" id="ARBA00022962"/>
    </source>
</evidence>
<feature type="coiled-coil region" evidence="11">
    <location>
        <begin position="247"/>
        <end position="274"/>
    </location>
</feature>
<dbReference type="InterPro" id="IPR033738">
    <property type="entry name" value="AsnB_N"/>
</dbReference>
<feature type="binding site" evidence="9">
    <location>
        <begin position="382"/>
        <end position="383"/>
    </location>
    <ligand>
        <name>ATP</name>
        <dbReference type="ChEBI" id="CHEBI:30616"/>
    </ligand>
</feature>
<feature type="binding site" evidence="9">
    <location>
        <position position="104"/>
    </location>
    <ligand>
        <name>L-glutamine</name>
        <dbReference type="ChEBI" id="CHEBI:58359"/>
    </ligand>
</feature>
<feature type="site" description="Important for beta-aspartyl-AMP intermediate formation" evidence="10">
    <location>
        <position position="384"/>
    </location>
</feature>
<comment type="pathway">
    <text evidence="1">Amino-acid biosynthesis; L-asparagine biosynthesis; L-asparagine from L-aspartate (L-Gln route): step 1/1.</text>
</comment>
<dbReference type="Pfam" id="PF00733">
    <property type="entry name" value="Asn_synthase"/>
    <property type="match status" value="1"/>
</dbReference>
<keyword evidence="8" id="KW-0061">Asparagine biosynthesis</keyword>
<dbReference type="CDD" id="cd01991">
    <property type="entry name" value="Asn_synthase_B_C"/>
    <property type="match status" value="1"/>
</dbReference>
<evidence type="ECO:0000256" key="9">
    <source>
        <dbReference type="PIRSR" id="PIRSR001589-2"/>
    </source>
</evidence>
<dbReference type="Proteomes" id="UP000254343">
    <property type="component" value="Unassembled WGS sequence"/>
</dbReference>
<dbReference type="InterPro" id="IPR001962">
    <property type="entry name" value="Asn_synthase"/>
</dbReference>
<dbReference type="InterPro" id="IPR006426">
    <property type="entry name" value="Asn_synth_AEB"/>
</dbReference>
<dbReference type="Pfam" id="PF13522">
    <property type="entry name" value="GATase_6"/>
    <property type="match status" value="1"/>
</dbReference>
<dbReference type="CDD" id="cd00712">
    <property type="entry name" value="AsnB"/>
    <property type="match status" value="1"/>
</dbReference>
<organism evidence="13 14">
    <name type="scientific">Afipia felis</name>
    <name type="common">Cat scratch disease bacillus</name>
    <dbReference type="NCBI Taxonomy" id="1035"/>
    <lineage>
        <taxon>Bacteria</taxon>
        <taxon>Pseudomonadati</taxon>
        <taxon>Pseudomonadota</taxon>
        <taxon>Alphaproteobacteria</taxon>
        <taxon>Hyphomicrobiales</taxon>
        <taxon>Nitrobacteraceae</taxon>
        <taxon>Afipia</taxon>
    </lineage>
</organism>
<sequence>MCGVAGIFLHSQKADPRKLGVIAQMTATLQHRGPDASGTWIDTEGGIALGHRRLSIVDLSEAGKQPMLSSSKNLVMSFNGEVYNFEELRRKLEATGHRFRGHSDSEVMLAAFESFGIEASLPQFSGMFALGVWDRRARTLHLTRDRMGKKPLYVAIVPGGIVFASELKAIRSYPGFNPRIDRNAIAMVLRHGFIPDHSCIWEGVFKLPPGSILSVTADDLKNGSVSHLRHQVRRWWQLATMAEEGQQNLLTASLADLESELDQLLREAVQQRMKADVPFGVFLSGGIDSSMIAALMQAQSQQPIRSFTIGFSESSYDEAHHAAMVARHFGTEHTEFRVTPSEALAVIPDIPQVWDEPFADESQIPTLLLSRLARQHVTVALSGDGGDECFGGYSRHIAMARLALLFKIPAKLRHMAASAFHIQRPEKWERWLGKLPVSEDMHELLVEENLEKLAQVLNVTDSRELYHRLMSFSRASQITPFGLIENEDIPNLPDAASRIMYCDTASYLVGDVLVKLDRATMAASLEARSPFLDHRVVEFAWRLPTAMKIRNGQGKWLLRQALRRYLPEYLFERPKQGFNVPIGLWLRGPLRDWAQGLLDIRRIRDDGFIDSRSVQASWQEHLTGQRDRSRYLWSVLMVQSWLDANRYACPSLPVVDPPELKCHVEAES</sequence>
<dbReference type="PROSITE" id="PS51278">
    <property type="entry name" value="GATASE_TYPE_2"/>
    <property type="match status" value="1"/>
</dbReference>
<dbReference type="AlphaFoldDB" id="A0A380WA65"/>
<evidence type="ECO:0000256" key="7">
    <source>
        <dbReference type="ARBA" id="ARBA00048741"/>
    </source>
</evidence>
<dbReference type="SUPFAM" id="SSF52402">
    <property type="entry name" value="Adenine nucleotide alpha hydrolases-like"/>
    <property type="match status" value="1"/>
</dbReference>
<evidence type="ECO:0000313" key="13">
    <source>
        <dbReference type="EMBL" id="SUU85035.1"/>
    </source>
</evidence>
<dbReference type="GO" id="GO:0004066">
    <property type="term" value="F:asparagine synthase (glutamine-hydrolyzing) activity"/>
    <property type="evidence" value="ECO:0007669"/>
    <property type="project" value="UniProtKB-EC"/>
</dbReference>
<dbReference type="OrthoDB" id="9763290at2"/>
<dbReference type="SUPFAM" id="SSF56235">
    <property type="entry name" value="N-terminal nucleophile aminohydrolases (Ntn hydrolases)"/>
    <property type="match status" value="1"/>
</dbReference>
<dbReference type="PANTHER" id="PTHR43284">
    <property type="entry name" value="ASPARAGINE SYNTHETASE (GLUTAMINE-HYDROLYZING)"/>
    <property type="match status" value="1"/>
</dbReference>
<evidence type="ECO:0000313" key="14">
    <source>
        <dbReference type="Proteomes" id="UP000254343"/>
    </source>
</evidence>
<dbReference type="GO" id="GO:0006529">
    <property type="term" value="P:asparagine biosynthetic process"/>
    <property type="evidence" value="ECO:0007669"/>
    <property type="project" value="UniProtKB-KW"/>
</dbReference>
<dbReference type="InterPro" id="IPR051786">
    <property type="entry name" value="ASN_synthetase/amidase"/>
</dbReference>
<dbReference type="InterPro" id="IPR029055">
    <property type="entry name" value="Ntn_hydrolases_N"/>
</dbReference>
<evidence type="ECO:0000256" key="8">
    <source>
        <dbReference type="PIRSR" id="PIRSR001589-1"/>
    </source>
</evidence>
<feature type="domain" description="Glutamine amidotransferase type-2" evidence="12">
    <location>
        <begin position="2"/>
        <end position="218"/>
    </location>
</feature>
<evidence type="ECO:0000256" key="5">
    <source>
        <dbReference type="ARBA" id="ARBA00022840"/>
    </source>
</evidence>
<protein>
    <recommendedName>
        <fullName evidence="3">asparagine synthase (glutamine-hydrolyzing)</fullName>
        <ecNumber evidence="3">6.3.5.4</ecNumber>
    </recommendedName>
</protein>
<accession>A0A380WA65</accession>
<feature type="active site" description="For GATase activity" evidence="8">
    <location>
        <position position="2"/>
    </location>
</feature>
<dbReference type="GO" id="GO:0005524">
    <property type="term" value="F:ATP binding"/>
    <property type="evidence" value="ECO:0007669"/>
    <property type="project" value="UniProtKB-KW"/>
</dbReference>
<dbReference type="InterPro" id="IPR014729">
    <property type="entry name" value="Rossmann-like_a/b/a_fold"/>
</dbReference>
<evidence type="ECO:0000256" key="11">
    <source>
        <dbReference type="SAM" id="Coils"/>
    </source>
</evidence>
<name>A0A380WA65_AFIFE</name>
<keyword evidence="8" id="KW-0028">Amino-acid biosynthesis</keyword>
<dbReference type="GO" id="GO:0005829">
    <property type="term" value="C:cytosol"/>
    <property type="evidence" value="ECO:0007669"/>
    <property type="project" value="TreeGrafter"/>
</dbReference>
<evidence type="ECO:0000256" key="1">
    <source>
        <dbReference type="ARBA" id="ARBA00005187"/>
    </source>
</evidence>
<dbReference type="EMBL" id="UIGB01000001">
    <property type="protein sequence ID" value="SUU85035.1"/>
    <property type="molecule type" value="Genomic_DNA"/>
</dbReference>
<dbReference type="NCBIfam" id="TIGR01536">
    <property type="entry name" value="asn_synth_AEB"/>
    <property type="match status" value="1"/>
</dbReference>
<comment type="catalytic activity">
    <reaction evidence="7">
        <text>L-aspartate + L-glutamine + ATP + H2O = L-asparagine + L-glutamate + AMP + diphosphate + H(+)</text>
        <dbReference type="Rhea" id="RHEA:12228"/>
        <dbReference type="ChEBI" id="CHEBI:15377"/>
        <dbReference type="ChEBI" id="CHEBI:15378"/>
        <dbReference type="ChEBI" id="CHEBI:29985"/>
        <dbReference type="ChEBI" id="CHEBI:29991"/>
        <dbReference type="ChEBI" id="CHEBI:30616"/>
        <dbReference type="ChEBI" id="CHEBI:33019"/>
        <dbReference type="ChEBI" id="CHEBI:58048"/>
        <dbReference type="ChEBI" id="CHEBI:58359"/>
        <dbReference type="ChEBI" id="CHEBI:456215"/>
        <dbReference type="EC" id="6.3.5.4"/>
    </reaction>
</comment>
<evidence type="ECO:0000256" key="2">
    <source>
        <dbReference type="ARBA" id="ARBA00005752"/>
    </source>
</evidence>
<evidence type="ECO:0000256" key="3">
    <source>
        <dbReference type="ARBA" id="ARBA00012737"/>
    </source>
</evidence>
<evidence type="ECO:0000256" key="10">
    <source>
        <dbReference type="PIRSR" id="PIRSR001589-3"/>
    </source>
</evidence>
<keyword evidence="13" id="KW-0436">Ligase</keyword>
<dbReference type="PIRSF" id="PIRSF001589">
    <property type="entry name" value="Asn_synthetase_glu-h"/>
    <property type="match status" value="1"/>
</dbReference>